<evidence type="ECO:0000313" key="11">
    <source>
        <dbReference type="EMBL" id="KAJ6644090.1"/>
    </source>
</evidence>
<accession>A0A9Q0N5V5</accession>
<evidence type="ECO:0000256" key="1">
    <source>
        <dbReference type="ARBA" id="ARBA00004275"/>
    </source>
</evidence>
<dbReference type="InterPro" id="IPR012677">
    <property type="entry name" value="Nucleotide-bd_a/b_plait_sf"/>
</dbReference>
<feature type="compositionally biased region" description="Low complexity" evidence="9">
    <location>
        <begin position="183"/>
        <end position="199"/>
    </location>
</feature>
<keyword evidence="3 8" id="KW-0694">RNA-binding</keyword>
<evidence type="ECO:0000256" key="6">
    <source>
        <dbReference type="ARBA" id="ARBA00023254"/>
    </source>
</evidence>
<evidence type="ECO:0000256" key="7">
    <source>
        <dbReference type="ARBA" id="ARBA00030116"/>
    </source>
</evidence>
<keyword evidence="6" id="KW-0469">Meiosis</keyword>
<organism evidence="11 12">
    <name type="scientific">Pseudolycoriella hygida</name>
    <dbReference type="NCBI Taxonomy" id="35572"/>
    <lineage>
        <taxon>Eukaryota</taxon>
        <taxon>Metazoa</taxon>
        <taxon>Ecdysozoa</taxon>
        <taxon>Arthropoda</taxon>
        <taxon>Hexapoda</taxon>
        <taxon>Insecta</taxon>
        <taxon>Pterygota</taxon>
        <taxon>Neoptera</taxon>
        <taxon>Endopterygota</taxon>
        <taxon>Diptera</taxon>
        <taxon>Nematocera</taxon>
        <taxon>Sciaroidea</taxon>
        <taxon>Sciaridae</taxon>
        <taxon>Pseudolycoriella</taxon>
    </lineage>
</organism>
<feature type="compositionally biased region" description="Polar residues" evidence="9">
    <location>
        <begin position="225"/>
        <end position="249"/>
    </location>
</feature>
<feature type="compositionally biased region" description="Basic and acidic residues" evidence="9">
    <location>
        <begin position="211"/>
        <end position="222"/>
    </location>
</feature>
<comment type="caution">
    <text evidence="11">The sequence shown here is derived from an EMBL/GenBank/DDBJ whole genome shotgun (WGS) entry which is preliminary data.</text>
</comment>
<dbReference type="OrthoDB" id="549353at2759"/>
<dbReference type="GO" id="GO:0003723">
    <property type="term" value="F:RNA binding"/>
    <property type="evidence" value="ECO:0007669"/>
    <property type="project" value="UniProtKB-UniRule"/>
</dbReference>
<dbReference type="InterPro" id="IPR021139">
    <property type="entry name" value="NYN"/>
</dbReference>
<name>A0A9Q0N5V5_9DIPT</name>
<proteinExistence type="predicted"/>
<keyword evidence="4" id="KW-0221">Differentiation</keyword>
<dbReference type="Gene3D" id="3.30.70.330">
    <property type="match status" value="1"/>
</dbReference>
<dbReference type="Pfam" id="PF01936">
    <property type="entry name" value="NYN"/>
    <property type="match status" value="1"/>
</dbReference>
<dbReference type="GO" id="GO:1905762">
    <property type="term" value="F:CCR4-NOT complex binding"/>
    <property type="evidence" value="ECO:0007669"/>
    <property type="project" value="TreeGrafter"/>
</dbReference>
<dbReference type="CDD" id="cd00590">
    <property type="entry name" value="RRM_SF"/>
    <property type="match status" value="1"/>
</dbReference>
<dbReference type="Pfam" id="PF00076">
    <property type="entry name" value="RRM_1"/>
    <property type="match status" value="1"/>
</dbReference>
<dbReference type="AlphaFoldDB" id="A0A9Q0N5V5"/>
<dbReference type="GO" id="GO:0048477">
    <property type="term" value="P:oogenesis"/>
    <property type="evidence" value="ECO:0007669"/>
    <property type="project" value="UniProtKB-KW"/>
</dbReference>
<dbReference type="Proteomes" id="UP001151699">
    <property type="component" value="Chromosome B"/>
</dbReference>
<dbReference type="EMBL" id="WJQU01000002">
    <property type="protein sequence ID" value="KAJ6644090.1"/>
    <property type="molecule type" value="Genomic_DNA"/>
</dbReference>
<sequence>MAGIQYKPVGIFWDIENCSVPKGKSPSDIIAHIRNFFVVNRLNHREYEFLISCDVTKLKKDVPEDINKAGGVTLAHVNASSKNAADEKLRENMKKFVDTHAKSASPVLILISGDIDFVNDLRGYQTRLGCTVVLIHATNCSSQFKVGWNEIYCFTSFCAAVRDNPALNSSATSKNNGKKEPNQKNNNQQQQGAGQPNQKSQGGQKNQDGPIEPRPKSNDPKAQKQGPTNKKTEMSQQTSPKIPNQTNEGQPFPRPGSKTKLSNNSPNNDNVFQQQPKHNNNSTLPVESAVAKMSTKDKNEKPATNKFILMVGGLPGKLDFKILKENLQFQANKVHGKVKYVKNGQAFITFKNKQNADRAVELFNGKQVFGKTLNVSFTKSIPFEDQSNDKSKSNDNASDGLDKKTGSAGVAKKSKIKDSNSGATVSNAGLSNDPVLAGLGSIIEGIVANRMAAATPSNKSPESCPIQ</sequence>
<evidence type="ECO:0000256" key="2">
    <source>
        <dbReference type="ARBA" id="ARBA00022152"/>
    </source>
</evidence>
<dbReference type="GO" id="GO:0051321">
    <property type="term" value="P:meiotic cell cycle"/>
    <property type="evidence" value="ECO:0007669"/>
    <property type="project" value="UniProtKB-KW"/>
</dbReference>
<keyword evidence="5" id="KW-0576">Peroxisome</keyword>
<dbReference type="PANTHER" id="PTHR14379">
    <property type="entry name" value="LIMKAIN B LKAP"/>
    <property type="match status" value="1"/>
</dbReference>
<feature type="compositionally biased region" description="Polar residues" evidence="9">
    <location>
        <begin position="259"/>
        <end position="283"/>
    </location>
</feature>
<evidence type="ECO:0000256" key="3">
    <source>
        <dbReference type="ARBA" id="ARBA00022884"/>
    </source>
</evidence>
<evidence type="ECO:0000259" key="10">
    <source>
        <dbReference type="PROSITE" id="PS50102"/>
    </source>
</evidence>
<dbReference type="GO" id="GO:0004540">
    <property type="term" value="F:RNA nuclease activity"/>
    <property type="evidence" value="ECO:0007669"/>
    <property type="project" value="InterPro"/>
</dbReference>
<keyword evidence="4" id="KW-0896">Oogenesis</keyword>
<feature type="region of interest" description="Disordered" evidence="9">
    <location>
        <begin position="383"/>
        <end position="435"/>
    </location>
</feature>
<dbReference type="InterPro" id="IPR035979">
    <property type="entry name" value="RBD_domain_sf"/>
</dbReference>
<comment type="subcellular location">
    <subcellularLocation>
        <location evidence="1">Peroxisome</location>
    </subcellularLocation>
</comment>
<dbReference type="InterPro" id="IPR000504">
    <property type="entry name" value="RRM_dom"/>
</dbReference>
<dbReference type="SMART" id="SM00360">
    <property type="entry name" value="RRM"/>
    <property type="match status" value="1"/>
</dbReference>
<evidence type="ECO:0000256" key="4">
    <source>
        <dbReference type="ARBA" id="ARBA00022943"/>
    </source>
</evidence>
<feature type="compositionally biased region" description="Polar residues" evidence="9">
    <location>
        <begin position="419"/>
        <end position="430"/>
    </location>
</feature>
<dbReference type="InterPro" id="IPR024768">
    <property type="entry name" value="Marf1"/>
</dbReference>
<feature type="domain" description="RRM" evidence="10">
    <location>
        <begin position="307"/>
        <end position="380"/>
    </location>
</feature>
<keyword evidence="12" id="KW-1185">Reference proteome</keyword>
<dbReference type="SUPFAM" id="SSF54928">
    <property type="entry name" value="RNA-binding domain, RBD"/>
    <property type="match status" value="1"/>
</dbReference>
<evidence type="ECO:0000256" key="8">
    <source>
        <dbReference type="PROSITE-ProRule" id="PRU00176"/>
    </source>
</evidence>
<reference evidence="11" key="1">
    <citation type="submission" date="2022-07" db="EMBL/GenBank/DDBJ databases">
        <authorList>
            <person name="Trinca V."/>
            <person name="Uliana J.V.C."/>
            <person name="Torres T.T."/>
            <person name="Ward R.J."/>
            <person name="Monesi N."/>
        </authorList>
    </citation>
    <scope>NUCLEOTIDE SEQUENCE</scope>
    <source>
        <strain evidence="11">HSMRA1968</strain>
        <tissue evidence="11">Whole embryos</tissue>
    </source>
</reference>
<evidence type="ECO:0000313" key="12">
    <source>
        <dbReference type="Proteomes" id="UP001151699"/>
    </source>
</evidence>
<protein>
    <recommendedName>
        <fullName evidence="2">Meiosis regulator and mRNA stability factor 1</fullName>
    </recommendedName>
    <alternativeName>
        <fullName evidence="7">Limkain-b1</fullName>
    </alternativeName>
</protein>
<gene>
    <name evidence="11" type="primary">MARF1_0</name>
    <name evidence="11" type="ORF">Bhyg_09056</name>
</gene>
<evidence type="ECO:0000256" key="5">
    <source>
        <dbReference type="ARBA" id="ARBA00023140"/>
    </source>
</evidence>
<dbReference type="GO" id="GO:0005777">
    <property type="term" value="C:peroxisome"/>
    <property type="evidence" value="ECO:0007669"/>
    <property type="project" value="UniProtKB-SubCell"/>
</dbReference>
<dbReference type="PANTHER" id="PTHR14379:SF3">
    <property type="entry name" value="MEIOSIS REGULATOR AND MRNA STABILITY FACTOR 1"/>
    <property type="match status" value="1"/>
</dbReference>
<feature type="region of interest" description="Disordered" evidence="9">
    <location>
        <begin position="169"/>
        <end position="283"/>
    </location>
</feature>
<dbReference type="GO" id="GO:0010468">
    <property type="term" value="P:regulation of gene expression"/>
    <property type="evidence" value="ECO:0007669"/>
    <property type="project" value="InterPro"/>
</dbReference>
<dbReference type="PROSITE" id="PS50102">
    <property type="entry name" value="RRM"/>
    <property type="match status" value="1"/>
</dbReference>
<dbReference type="CDD" id="cd10910">
    <property type="entry name" value="PIN_limkain_b1_N_like"/>
    <property type="match status" value="1"/>
</dbReference>
<evidence type="ECO:0000256" key="9">
    <source>
        <dbReference type="SAM" id="MobiDB-lite"/>
    </source>
</evidence>